<dbReference type="SUPFAM" id="SSF53850">
    <property type="entry name" value="Periplasmic binding protein-like II"/>
    <property type="match status" value="1"/>
</dbReference>
<dbReference type="PANTHER" id="PTHR42928:SF5">
    <property type="entry name" value="BLR1237 PROTEIN"/>
    <property type="match status" value="1"/>
</dbReference>
<dbReference type="InterPro" id="IPR005064">
    <property type="entry name" value="BUG"/>
</dbReference>
<dbReference type="InterPro" id="IPR006311">
    <property type="entry name" value="TAT_signal"/>
</dbReference>
<evidence type="ECO:0000313" key="4">
    <source>
        <dbReference type="Proteomes" id="UP001184230"/>
    </source>
</evidence>
<dbReference type="PIRSF" id="PIRSF017082">
    <property type="entry name" value="YflP"/>
    <property type="match status" value="1"/>
</dbReference>
<keyword evidence="2" id="KW-0732">Signal</keyword>
<evidence type="ECO:0000313" key="3">
    <source>
        <dbReference type="EMBL" id="MDR6538441.1"/>
    </source>
</evidence>
<comment type="caution">
    <text evidence="3">The sequence shown here is derived from an EMBL/GenBank/DDBJ whole genome shotgun (WGS) entry which is preliminary data.</text>
</comment>
<protein>
    <submittedName>
        <fullName evidence="3">Tripartite-type tricarboxylate transporter receptor subunit TctC</fullName>
    </submittedName>
</protein>
<feature type="chain" id="PRO_5046353183" evidence="2">
    <location>
        <begin position="28"/>
        <end position="329"/>
    </location>
</feature>
<keyword evidence="3" id="KW-0675">Receptor</keyword>
<organism evidence="3 4">
    <name type="scientific">Variovorax soli</name>
    <dbReference type="NCBI Taxonomy" id="376815"/>
    <lineage>
        <taxon>Bacteria</taxon>
        <taxon>Pseudomonadati</taxon>
        <taxon>Pseudomonadota</taxon>
        <taxon>Betaproteobacteria</taxon>
        <taxon>Burkholderiales</taxon>
        <taxon>Comamonadaceae</taxon>
        <taxon>Variovorax</taxon>
    </lineage>
</organism>
<dbReference type="CDD" id="cd13579">
    <property type="entry name" value="PBP2_Bug_NagM"/>
    <property type="match status" value="1"/>
</dbReference>
<reference evidence="3 4" key="1">
    <citation type="submission" date="2023-07" db="EMBL/GenBank/DDBJ databases">
        <title>Sorghum-associated microbial communities from plants grown in Nebraska, USA.</title>
        <authorList>
            <person name="Schachtman D."/>
        </authorList>
    </citation>
    <scope>NUCLEOTIDE SEQUENCE [LARGE SCALE GENOMIC DNA]</scope>
    <source>
        <strain evidence="3 4">DS1781</strain>
    </source>
</reference>
<dbReference type="Pfam" id="PF03401">
    <property type="entry name" value="TctC"/>
    <property type="match status" value="1"/>
</dbReference>
<proteinExistence type="inferred from homology"/>
<dbReference type="InterPro" id="IPR042100">
    <property type="entry name" value="Bug_dom1"/>
</dbReference>
<dbReference type="Proteomes" id="UP001184230">
    <property type="component" value="Unassembled WGS sequence"/>
</dbReference>
<dbReference type="Gene3D" id="3.40.190.150">
    <property type="entry name" value="Bordetella uptake gene, domain 1"/>
    <property type="match status" value="1"/>
</dbReference>
<sequence length="329" mass="34387">MQHRRHFMQALGSAAVLGSLSPLSALAQALDQVKILYGFPAGSAGDSVARRVAEKLGGTPYSKNPGFVENKPGAGGRIAIETLKSSPADGSVLTLAPVSALSVYPYIYPKLSYKPEEVTPVSIGAIMFHGLAVGPAVPAEVKTLKDFLAWAKANPAQASYGSPGAGSMPHLLGALLGLRSGVELKHVPYRGTVPSITDLVGGQISAAMNPSGDYLQYMKAGRVRVLATSGKKRSPYLPDVPTFTELGYPDVTSEEWFGFYAPAKTPPATIAAANAAINAALKDKSVIDALALVGLVAHGSTPQEMAADQKAEYERWGPLVKQIGFTAES</sequence>
<evidence type="ECO:0000256" key="2">
    <source>
        <dbReference type="SAM" id="SignalP"/>
    </source>
</evidence>
<dbReference type="PANTHER" id="PTHR42928">
    <property type="entry name" value="TRICARBOXYLATE-BINDING PROTEIN"/>
    <property type="match status" value="1"/>
</dbReference>
<evidence type="ECO:0000256" key="1">
    <source>
        <dbReference type="ARBA" id="ARBA00006987"/>
    </source>
</evidence>
<gene>
    <name evidence="3" type="ORF">J2739_004230</name>
</gene>
<dbReference type="EMBL" id="JAVDRF010000010">
    <property type="protein sequence ID" value="MDR6538441.1"/>
    <property type="molecule type" value="Genomic_DNA"/>
</dbReference>
<dbReference type="RefSeq" id="WP_309905226.1">
    <property type="nucleotide sequence ID" value="NZ_JAVDRF010000010.1"/>
</dbReference>
<keyword evidence="4" id="KW-1185">Reference proteome</keyword>
<feature type="signal peptide" evidence="2">
    <location>
        <begin position="1"/>
        <end position="27"/>
    </location>
</feature>
<comment type="similarity">
    <text evidence="1">Belongs to the UPF0065 (bug) family.</text>
</comment>
<dbReference type="Gene3D" id="3.40.190.10">
    <property type="entry name" value="Periplasmic binding protein-like II"/>
    <property type="match status" value="1"/>
</dbReference>
<dbReference type="PROSITE" id="PS51318">
    <property type="entry name" value="TAT"/>
    <property type="match status" value="1"/>
</dbReference>
<accession>A0ABU1NKQ4</accession>
<name>A0ABU1NKQ4_9BURK</name>